<gene>
    <name evidence="3" type="ORF">ACJIZ3_006817</name>
</gene>
<feature type="domain" description="TTI1 C-terminal TPR" evidence="2">
    <location>
        <begin position="852"/>
        <end position="1164"/>
    </location>
</feature>
<protein>
    <recommendedName>
        <fullName evidence="5">TELO2-interacting protein 1</fullName>
    </recommendedName>
</protein>
<evidence type="ECO:0000313" key="4">
    <source>
        <dbReference type="Proteomes" id="UP001634393"/>
    </source>
</evidence>
<reference evidence="3 4" key="1">
    <citation type="submission" date="2024-12" db="EMBL/GenBank/DDBJ databases">
        <title>The unique morphological basis and parallel evolutionary history of personate flowers in Penstemon.</title>
        <authorList>
            <person name="Depatie T.H."/>
            <person name="Wessinger C.A."/>
        </authorList>
    </citation>
    <scope>NUCLEOTIDE SEQUENCE [LARGE SCALE GENOMIC DNA]</scope>
    <source>
        <strain evidence="3">WTNN_2</strain>
        <tissue evidence="3">Leaf</tissue>
    </source>
</reference>
<evidence type="ECO:0008006" key="5">
    <source>
        <dbReference type="Google" id="ProtNLM"/>
    </source>
</evidence>
<dbReference type="Pfam" id="PF24173">
    <property type="entry name" value="TPR_TTI1_N"/>
    <property type="match status" value="1"/>
</dbReference>
<comment type="caution">
    <text evidence="3">The sequence shown here is derived from an EMBL/GenBank/DDBJ whole genome shotgun (WGS) entry which is preliminary data.</text>
</comment>
<organism evidence="3 4">
    <name type="scientific">Penstemon smallii</name>
    <dbReference type="NCBI Taxonomy" id="265156"/>
    <lineage>
        <taxon>Eukaryota</taxon>
        <taxon>Viridiplantae</taxon>
        <taxon>Streptophyta</taxon>
        <taxon>Embryophyta</taxon>
        <taxon>Tracheophyta</taxon>
        <taxon>Spermatophyta</taxon>
        <taxon>Magnoliopsida</taxon>
        <taxon>eudicotyledons</taxon>
        <taxon>Gunneridae</taxon>
        <taxon>Pentapetalae</taxon>
        <taxon>asterids</taxon>
        <taxon>lamiids</taxon>
        <taxon>Lamiales</taxon>
        <taxon>Plantaginaceae</taxon>
        <taxon>Cheloneae</taxon>
        <taxon>Penstemon</taxon>
    </lineage>
</organism>
<dbReference type="Proteomes" id="UP001634393">
    <property type="component" value="Unassembled WGS sequence"/>
</dbReference>
<proteinExistence type="predicted"/>
<evidence type="ECO:0000259" key="1">
    <source>
        <dbReference type="Pfam" id="PF24173"/>
    </source>
</evidence>
<dbReference type="AlphaFoldDB" id="A0ABD3S982"/>
<dbReference type="SUPFAM" id="SSF48371">
    <property type="entry name" value="ARM repeat"/>
    <property type="match status" value="1"/>
</dbReference>
<dbReference type="EMBL" id="JBJXBP010000007">
    <property type="protein sequence ID" value="KAL3820912.1"/>
    <property type="molecule type" value="Genomic_DNA"/>
</dbReference>
<name>A0ABD3S982_9LAMI</name>
<dbReference type="InterPro" id="IPR057567">
    <property type="entry name" value="TPR_TTI1_C"/>
</dbReference>
<feature type="domain" description="TTI1 N-terminal TPR" evidence="1">
    <location>
        <begin position="84"/>
        <end position="330"/>
    </location>
</feature>
<dbReference type="Pfam" id="PF24181">
    <property type="entry name" value="TPR_TTI1_C"/>
    <property type="match status" value="1"/>
</dbReference>
<dbReference type="InterPro" id="IPR052587">
    <property type="entry name" value="TELO2-interacting_protein_1"/>
</dbReference>
<dbReference type="InterPro" id="IPR049362">
    <property type="entry name" value="TTI1_rpt"/>
</dbReference>
<evidence type="ECO:0000313" key="3">
    <source>
        <dbReference type="EMBL" id="KAL3820912.1"/>
    </source>
</evidence>
<sequence>MIGILKKLTYGVLLSPSEASEEFREGVIRCFKALLLNLCPCSNESCLCKKFGDCPILPSEKDSQLPVARVSKYDSVPEECILAFLQSENASAAIGHWLSLLLKAADIEATRGQRGSSRLRVEALITLRVLIAKVGTADALAFFLPGVVSQIGKVLHVSRTMISGAAGSAEALDQAVRGLAEYLTIVLEDGCTTSNLGVPNSSTEKPLASLLEELRHLPVKNQARDEVVKDSAECVERSITMSGGNNTRVDGDMKVGSLRVERNSDWFAKTAAHVNKLLSATYPHLCVHPTRKVRLGLLASVQALLCKCSYSLKESRFMLLECLFVLVCDDSEDVSSNALASFGLLVSSRGKDQVEHDIAEVFSRLVEELPRLVLGSEESVALSHARKLLAVTYFCGPRLIGDYLLRSPVAAARFLDVFALCLSQNSAFAGSLNKLVSTRPSSSGFMRSLFEIKAVINADNEKTEFSGFQNRKALSPYEHVQNEYQLPSMPPWFLNVGSQKLYKALAAILRLVSLYMFSDTRSEGSLSVLIDILLGHLRKLTSELRIKEYHKDTWQSWYKRTGSGHLVRQACTSACILNEMMFGLSDQAIASFYQMFKLNRGQESKEFHRNVNSISCGYESPVPEIYLQKINENTRSRAHFIDCIGSILHEFLSPEIWDLPLGLSTSLLSEEDGDINLHFFSDNGMLHQVIIEGIGVFNICLGKEFSSCGFLHTSLYMLLENVICSNFQVRRATDAVLHAISATHDYPTVGHLVLANSDYVIDSVCRQLRHLDLNPHVPNVLSAMLSYIGVADKILPLLEEPMRAVSMELEILGRHQHPNLTVPFLKAVAEIAKASKHEACKLPNRAESYKKDINFKIGNTEKRTGKHVDHSSSYTENTMAVEKIVSQTDGEMCSNDADIQEHELESILFELKDSKRYRRIVGSIAESCLVSVTPLIASADPAACLTALDIVEDGIMVLAKVEEAYKHENETKEAIQEFILSCSFHKLLDTLDTSENETGENRLLPAINKIWPFLVACFRNKNLIAIRRCSQTISNVVQIGGGDFFARRFQSDGTHFWKLLNTSPFDKKPLRKEERTPLQLPYRSSSTSSEDPVAEISNLKVQVAVLNMISDLAKNKKSASSLDAVFKKVSGIAVGIACSGVKGLQDSSLNALLGLASIDPDLIWVLLADVYYSIKKDRHPSPPSNEFPEINGVLPQPSSSKDYLYVLYGGQSYGFDIDFIAVETVFKKLHTLVFTSQMYI</sequence>
<dbReference type="InterPro" id="IPR016024">
    <property type="entry name" value="ARM-type_fold"/>
</dbReference>
<dbReference type="PANTHER" id="PTHR18460:SF3">
    <property type="entry name" value="TELO2-INTERACTING PROTEIN 1 HOMOLOG"/>
    <property type="match status" value="1"/>
</dbReference>
<dbReference type="Pfam" id="PF21547">
    <property type="entry name" value="TTI1"/>
    <property type="match status" value="1"/>
</dbReference>
<dbReference type="InterPro" id="IPR057566">
    <property type="entry name" value="TPR_TTI1_N"/>
</dbReference>
<keyword evidence="4" id="KW-1185">Reference proteome</keyword>
<evidence type="ECO:0000259" key="2">
    <source>
        <dbReference type="Pfam" id="PF24181"/>
    </source>
</evidence>
<accession>A0ABD3S982</accession>
<dbReference type="PANTHER" id="PTHR18460">
    <property type="entry name" value="TEL2 INTERACTING PROTEIN 1 TTI1 FAMILY MEMBER"/>
    <property type="match status" value="1"/>
</dbReference>